<dbReference type="InterPro" id="IPR011006">
    <property type="entry name" value="CheY-like_superfamily"/>
</dbReference>
<dbReference type="RefSeq" id="WP_098751590.1">
    <property type="nucleotide sequence ID" value="NZ_WHPN01000290.1"/>
</dbReference>
<dbReference type="SUPFAM" id="SSF52172">
    <property type="entry name" value="CheY-like"/>
    <property type="match status" value="1"/>
</dbReference>
<dbReference type="Pfam" id="PF00196">
    <property type="entry name" value="GerE"/>
    <property type="match status" value="1"/>
</dbReference>
<dbReference type="InterPro" id="IPR058245">
    <property type="entry name" value="NreC/VraR/RcsB-like_REC"/>
</dbReference>
<comment type="caution">
    <text evidence="8">The sequence shown here is derived from an EMBL/GenBank/DDBJ whole genome shotgun (WGS) entry which is preliminary data.</text>
</comment>
<proteinExistence type="predicted"/>
<dbReference type="InterPro" id="IPR001789">
    <property type="entry name" value="Sig_transdc_resp-reg_receiver"/>
</dbReference>
<keyword evidence="4" id="KW-0804">Transcription</keyword>
<feature type="modified residue" description="4-aspartylphosphate" evidence="5">
    <location>
        <position position="52"/>
    </location>
</feature>
<dbReference type="CDD" id="cd06170">
    <property type="entry name" value="LuxR_C_like"/>
    <property type="match status" value="1"/>
</dbReference>
<dbReference type="Proteomes" id="UP000621266">
    <property type="component" value="Unassembled WGS sequence"/>
</dbReference>
<keyword evidence="1 5" id="KW-0597">Phosphoprotein</keyword>
<protein>
    <submittedName>
        <fullName evidence="8">Response regulator transcription factor</fullName>
    </submittedName>
</protein>
<dbReference type="PROSITE" id="PS50110">
    <property type="entry name" value="RESPONSE_REGULATORY"/>
    <property type="match status" value="1"/>
</dbReference>
<evidence type="ECO:0000313" key="9">
    <source>
        <dbReference type="Proteomes" id="UP000621266"/>
    </source>
</evidence>
<name>A0ABQ7FJH3_9ACTN</name>
<evidence type="ECO:0000256" key="2">
    <source>
        <dbReference type="ARBA" id="ARBA00023015"/>
    </source>
</evidence>
<keyword evidence="3" id="KW-0238">DNA-binding</keyword>
<keyword evidence="2" id="KW-0805">Transcription regulation</keyword>
<feature type="domain" description="HTH luxR-type" evidence="6">
    <location>
        <begin position="144"/>
        <end position="215"/>
    </location>
</feature>
<evidence type="ECO:0000259" key="6">
    <source>
        <dbReference type="PROSITE" id="PS50043"/>
    </source>
</evidence>
<reference evidence="8 9" key="1">
    <citation type="submission" date="2019-10" db="EMBL/GenBank/DDBJ databases">
        <title>Streptomyces tenebrisbrunneis sp.nov., an endogenous actinomycete isolated from of Lycium ruthenicum.</title>
        <authorList>
            <person name="Ma L."/>
        </authorList>
    </citation>
    <scope>NUCLEOTIDE SEQUENCE [LARGE SCALE GENOMIC DNA]</scope>
    <source>
        <strain evidence="8 9">TRM 66187</strain>
    </source>
</reference>
<dbReference type="PANTHER" id="PTHR43214:SF24">
    <property type="entry name" value="TRANSCRIPTIONAL REGULATORY PROTEIN NARL-RELATED"/>
    <property type="match status" value="1"/>
</dbReference>
<dbReference type="InterPro" id="IPR039420">
    <property type="entry name" value="WalR-like"/>
</dbReference>
<gene>
    <name evidence="8" type="ORF">GCU69_15980</name>
</gene>
<evidence type="ECO:0000259" key="7">
    <source>
        <dbReference type="PROSITE" id="PS50110"/>
    </source>
</evidence>
<feature type="domain" description="Response regulatory" evidence="7">
    <location>
        <begin position="2"/>
        <end position="122"/>
    </location>
</feature>
<evidence type="ECO:0000256" key="5">
    <source>
        <dbReference type="PROSITE-ProRule" id="PRU00169"/>
    </source>
</evidence>
<evidence type="ECO:0000313" key="8">
    <source>
        <dbReference type="EMBL" id="KAF4408118.1"/>
    </source>
</evidence>
<dbReference type="PANTHER" id="PTHR43214">
    <property type="entry name" value="TWO-COMPONENT RESPONSE REGULATOR"/>
    <property type="match status" value="1"/>
</dbReference>
<dbReference type="InterPro" id="IPR000792">
    <property type="entry name" value="Tscrpt_reg_LuxR_C"/>
</dbReference>
<dbReference type="CDD" id="cd17535">
    <property type="entry name" value="REC_NarL-like"/>
    <property type="match status" value="1"/>
</dbReference>
<evidence type="ECO:0000256" key="3">
    <source>
        <dbReference type="ARBA" id="ARBA00023125"/>
    </source>
</evidence>
<dbReference type="PROSITE" id="PS50043">
    <property type="entry name" value="HTH_LUXR_2"/>
    <property type="match status" value="1"/>
</dbReference>
<dbReference type="SMART" id="SM00421">
    <property type="entry name" value="HTH_LUXR"/>
    <property type="match status" value="1"/>
</dbReference>
<dbReference type="PRINTS" id="PR00038">
    <property type="entry name" value="HTHLUXR"/>
</dbReference>
<organism evidence="8 9">
    <name type="scientific">Streptomyces lycii</name>
    <dbReference type="NCBI Taxonomy" id="2654337"/>
    <lineage>
        <taxon>Bacteria</taxon>
        <taxon>Bacillati</taxon>
        <taxon>Actinomycetota</taxon>
        <taxon>Actinomycetes</taxon>
        <taxon>Kitasatosporales</taxon>
        <taxon>Streptomycetaceae</taxon>
        <taxon>Streptomyces</taxon>
    </lineage>
</organism>
<evidence type="ECO:0000256" key="1">
    <source>
        <dbReference type="ARBA" id="ARBA00022553"/>
    </source>
</evidence>
<accession>A0ABQ7FJH3</accession>
<dbReference type="SMART" id="SM00448">
    <property type="entry name" value="REC"/>
    <property type="match status" value="1"/>
</dbReference>
<dbReference type="Gene3D" id="3.40.50.2300">
    <property type="match status" value="1"/>
</dbReference>
<keyword evidence="9" id="KW-1185">Reference proteome</keyword>
<dbReference type="Pfam" id="PF00072">
    <property type="entry name" value="Response_reg"/>
    <property type="match status" value="1"/>
</dbReference>
<evidence type="ECO:0000256" key="4">
    <source>
        <dbReference type="ARBA" id="ARBA00023163"/>
    </source>
</evidence>
<dbReference type="EMBL" id="WHPN01000290">
    <property type="protein sequence ID" value="KAF4408118.1"/>
    <property type="molecule type" value="Genomic_DNA"/>
</dbReference>
<sequence>MRVVLAEDLFLLRDGLVRMLEAYDFEIAAAVESGPELTRALAEQKPDVAVVDVRLPPSFSDEGLQCALAARRASPGLPVLVLSQHVEQLYARELLADGTGGVGYLLKDRVFDAEQFVDAVRRVAAGGTAMDPQVISQLLSRRSRDEPMGGLTPRERDVMELMAQGRSNAAIADRLVVTERAVAKHTSNIFAKLGLPPSDDDNRRVMAVLAYLDRGEHGQSPGKHSRIR</sequence>